<dbReference type="InterPro" id="IPR050251">
    <property type="entry name" value="HpcH-HpaI_aldolase"/>
</dbReference>
<dbReference type="InterPro" id="IPR005000">
    <property type="entry name" value="Aldolase/citrate-lyase_domain"/>
</dbReference>
<dbReference type="GO" id="GO:0010124">
    <property type="term" value="P:phenylacetate catabolic process"/>
    <property type="evidence" value="ECO:0007669"/>
    <property type="project" value="InterPro"/>
</dbReference>
<dbReference type="SUPFAM" id="SSF51621">
    <property type="entry name" value="Phosphoenolpyruvate/pyruvate domain"/>
    <property type="match status" value="1"/>
</dbReference>
<dbReference type="Proteomes" id="UP000018440">
    <property type="component" value="Unassembled WGS sequence"/>
</dbReference>
<dbReference type="InterPro" id="IPR015813">
    <property type="entry name" value="Pyrv/PenolPyrv_kinase-like_dom"/>
</dbReference>
<dbReference type="Pfam" id="PF03328">
    <property type="entry name" value="HpcH_HpaI"/>
    <property type="match status" value="1"/>
</dbReference>
<evidence type="ECO:0000313" key="5">
    <source>
        <dbReference type="EMBL" id="ENV43716.1"/>
    </source>
</evidence>
<dbReference type="GO" id="GO:0005737">
    <property type="term" value="C:cytoplasm"/>
    <property type="evidence" value="ECO:0007669"/>
    <property type="project" value="TreeGrafter"/>
</dbReference>
<dbReference type="FunFam" id="3.20.20.60:FF:000004">
    <property type="entry name" value="5-keto-4-deoxy-D-glucarate aldolase"/>
    <property type="match status" value="1"/>
</dbReference>
<dbReference type="Gene3D" id="3.20.20.60">
    <property type="entry name" value="Phosphoenolpyruvate-binding domains"/>
    <property type="match status" value="1"/>
</dbReference>
<comment type="similarity">
    <text evidence="1">Belongs to the HpcH/HpaI aldolase family.</text>
</comment>
<reference evidence="5 6" key="1">
    <citation type="submission" date="2013-02" db="EMBL/GenBank/DDBJ databases">
        <title>The Genome Sequence of Acinetobacter schindleri CIP 107287.</title>
        <authorList>
            <consortium name="The Broad Institute Genome Sequencing Platform"/>
            <consortium name="The Broad Institute Genome Sequencing Center for Infectious Disease"/>
            <person name="Cerqueira G."/>
            <person name="Feldgarden M."/>
            <person name="Courvalin P."/>
            <person name="Perichon B."/>
            <person name="Grillot-Courvalin C."/>
            <person name="Clermont D."/>
            <person name="Rocha E."/>
            <person name="Yoon E.-J."/>
            <person name="Nemec A."/>
            <person name="Walker B."/>
            <person name="Young S.K."/>
            <person name="Zeng Q."/>
            <person name="Gargeya S."/>
            <person name="Fitzgerald M."/>
            <person name="Haas B."/>
            <person name="Abouelleil A."/>
            <person name="Alvarado L."/>
            <person name="Arachchi H.M."/>
            <person name="Berlin A.M."/>
            <person name="Chapman S.B."/>
            <person name="Dewar J."/>
            <person name="Goldberg J."/>
            <person name="Griggs A."/>
            <person name="Gujja S."/>
            <person name="Hansen M."/>
            <person name="Howarth C."/>
            <person name="Imamovic A."/>
            <person name="Larimer J."/>
            <person name="McCowan C."/>
            <person name="Murphy C."/>
            <person name="Neiman D."/>
            <person name="Pearson M."/>
            <person name="Priest M."/>
            <person name="Roberts A."/>
            <person name="Saif S."/>
            <person name="Shea T."/>
            <person name="Sisk P."/>
            <person name="Sykes S."/>
            <person name="Wortman J."/>
            <person name="Nusbaum C."/>
            <person name="Birren B."/>
        </authorList>
    </citation>
    <scope>NUCLEOTIDE SEQUENCE [LARGE SCALE GENOMIC DNA]</scope>
    <source>
        <strain evidence="5 6">CIP 107287</strain>
    </source>
</reference>
<proteinExistence type="inferred from homology"/>
<evidence type="ECO:0000256" key="3">
    <source>
        <dbReference type="ARBA" id="ARBA00023239"/>
    </source>
</evidence>
<keyword evidence="2" id="KW-0479">Metal-binding</keyword>
<feature type="domain" description="HpcH/HpaI aldolase/citrate lyase" evidence="4">
    <location>
        <begin position="45"/>
        <end position="271"/>
    </location>
</feature>
<evidence type="ECO:0000259" key="4">
    <source>
        <dbReference type="Pfam" id="PF03328"/>
    </source>
</evidence>
<sequence length="293" mass="32027">MIKELFTIGTFCQEAFNKLISNNMQASGRMQYTNYFKRKLKTEQQIGLWIGLADAYGTEIAANAGYDWLLIDGEHAPSDLRTTLSQLQSIAAYPSQAVVRPPIGSVQLIKQLLDIGAQSLLIPMVETVEQAELMVKAVRYPPEGIRGVGAALARATRWNSIPNYYQTAHKDICLLIQIESVKGLENLNEILKVDGIDGVFIGAVDLSATMGYQGNPNHPEVQKAVIDAIQRIRAAGKAAGILSTQHDITQKYLDLGAEFVAVGVDTSVLMNSLRELLSKYKPGTEVVKSEGGY</sequence>
<dbReference type="InterPro" id="IPR012689">
    <property type="entry name" value="HpaI"/>
</dbReference>
<evidence type="ECO:0000313" key="6">
    <source>
        <dbReference type="Proteomes" id="UP000018440"/>
    </source>
</evidence>
<dbReference type="EMBL" id="APPQ01000028">
    <property type="protein sequence ID" value="ENV43716.1"/>
    <property type="molecule type" value="Genomic_DNA"/>
</dbReference>
<dbReference type="GO" id="GO:0016832">
    <property type="term" value="F:aldehyde-lyase activity"/>
    <property type="evidence" value="ECO:0007669"/>
    <property type="project" value="UniProtKB-ARBA"/>
</dbReference>
<dbReference type="AlphaFoldDB" id="N8Z433"/>
<evidence type="ECO:0000256" key="2">
    <source>
        <dbReference type="ARBA" id="ARBA00022723"/>
    </source>
</evidence>
<organism evidence="5 6">
    <name type="scientific">Acinetobacter schindleri CIP 107287</name>
    <dbReference type="NCBI Taxonomy" id="1217988"/>
    <lineage>
        <taxon>Bacteria</taxon>
        <taxon>Pseudomonadati</taxon>
        <taxon>Pseudomonadota</taxon>
        <taxon>Gammaproteobacteria</taxon>
        <taxon>Moraxellales</taxon>
        <taxon>Moraxellaceae</taxon>
        <taxon>Acinetobacter</taxon>
    </lineage>
</organism>
<dbReference type="PANTHER" id="PTHR30502">
    <property type="entry name" value="2-KETO-3-DEOXY-L-RHAMNONATE ALDOLASE"/>
    <property type="match status" value="1"/>
</dbReference>
<dbReference type="HOGENOM" id="CLU_059964_1_0_6"/>
<dbReference type="NCBIfam" id="TIGR02311">
    <property type="entry name" value="HpaI"/>
    <property type="match status" value="1"/>
</dbReference>
<dbReference type="InterPro" id="IPR040442">
    <property type="entry name" value="Pyrv_kinase-like_dom_sf"/>
</dbReference>
<evidence type="ECO:0000256" key="1">
    <source>
        <dbReference type="ARBA" id="ARBA00005568"/>
    </source>
</evidence>
<dbReference type="PANTHER" id="PTHR30502:SF0">
    <property type="entry name" value="PHOSPHOENOLPYRUVATE CARBOXYLASE FAMILY PROTEIN"/>
    <property type="match status" value="1"/>
</dbReference>
<dbReference type="GO" id="GO:0046872">
    <property type="term" value="F:metal ion binding"/>
    <property type="evidence" value="ECO:0007669"/>
    <property type="project" value="UniProtKB-KW"/>
</dbReference>
<keyword evidence="3" id="KW-0456">Lyase</keyword>
<name>N8Z433_9GAMM</name>
<dbReference type="PATRIC" id="fig|1217988.3.peg.2318"/>
<accession>N8Z433</accession>
<gene>
    <name evidence="5" type="ORF">F955_02410</name>
</gene>
<protein>
    <submittedName>
        <fullName evidence="5">2,4-dihydroxyhept-2-ene-1,7-dioic acid aldolase</fullName>
    </submittedName>
</protein>
<comment type="caution">
    <text evidence="5">The sequence shown here is derived from an EMBL/GenBank/DDBJ whole genome shotgun (WGS) entry which is preliminary data.</text>
</comment>